<name>A0AAV4SFD7_CAEEX</name>
<accession>A0AAV4SFD7</accession>
<evidence type="ECO:0000313" key="2">
    <source>
        <dbReference type="Proteomes" id="UP001054945"/>
    </source>
</evidence>
<comment type="caution">
    <text evidence="1">The sequence shown here is derived from an EMBL/GenBank/DDBJ whole genome shotgun (WGS) entry which is preliminary data.</text>
</comment>
<dbReference type="Proteomes" id="UP001054945">
    <property type="component" value="Unassembled WGS sequence"/>
</dbReference>
<gene>
    <name evidence="1" type="ORF">CEXT_3261</name>
</gene>
<organism evidence="1 2">
    <name type="scientific">Caerostris extrusa</name>
    <name type="common">Bark spider</name>
    <name type="synonym">Caerostris bankana</name>
    <dbReference type="NCBI Taxonomy" id="172846"/>
    <lineage>
        <taxon>Eukaryota</taxon>
        <taxon>Metazoa</taxon>
        <taxon>Ecdysozoa</taxon>
        <taxon>Arthropoda</taxon>
        <taxon>Chelicerata</taxon>
        <taxon>Arachnida</taxon>
        <taxon>Araneae</taxon>
        <taxon>Araneomorphae</taxon>
        <taxon>Entelegynae</taxon>
        <taxon>Araneoidea</taxon>
        <taxon>Araneidae</taxon>
        <taxon>Caerostris</taxon>
    </lineage>
</organism>
<keyword evidence="2" id="KW-1185">Reference proteome</keyword>
<evidence type="ECO:0000313" key="1">
    <source>
        <dbReference type="EMBL" id="GIY31190.1"/>
    </source>
</evidence>
<proteinExistence type="predicted"/>
<protein>
    <submittedName>
        <fullName evidence="1">Uncharacterized protein</fullName>
    </submittedName>
</protein>
<dbReference type="EMBL" id="BPLR01009340">
    <property type="protein sequence ID" value="GIY31190.1"/>
    <property type="molecule type" value="Genomic_DNA"/>
</dbReference>
<reference evidence="1 2" key="1">
    <citation type="submission" date="2021-06" db="EMBL/GenBank/DDBJ databases">
        <title>Caerostris extrusa draft genome.</title>
        <authorList>
            <person name="Kono N."/>
            <person name="Arakawa K."/>
        </authorList>
    </citation>
    <scope>NUCLEOTIDE SEQUENCE [LARGE SCALE GENOMIC DNA]</scope>
</reference>
<dbReference type="AlphaFoldDB" id="A0AAV4SFD7"/>
<sequence length="117" mass="13305">MSDRQIFEHCWCLSKTGSFSNGMYLVDSILAIIELAVHANGIIVRPIVLTILHIHCFKESPLEFMVSSYSYHTLYTIGEGTIKLFCCAQIAGRDSLSVEPWFPIMWPKYESNDANSR</sequence>